<name>A0ABW8IBR5_9BACI</name>
<feature type="domain" description="BioF2-like acetyltransferase" evidence="1">
    <location>
        <begin position="140"/>
        <end position="265"/>
    </location>
</feature>
<dbReference type="PANTHER" id="PTHR36174">
    <property type="entry name" value="LIPID II:GLYCINE GLYCYLTRANSFERASE"/>
    <property type="match status" value="1"/>
</dbReference>
<protein>
    <submittedName>
        <fullName evidence="2">GNAT family N-acetyltransferase</fullName>
        <ecNumber evidence="2">2.3.1.-</ecNumber>
    </submittedName>
</protein>
<dbReference type="EC" id="2.3.1.-" evidence="2"/>
<dbReference type="InterPro" id="IPR038740">
    <property type="entry name" value="BioF2-like_GNAT_dom"/>
</dbReference>
<keyword evidence="2" id="KW-0808">Transferase</keyword>
<evidence type="ECO:0000259" key="1">
    <source>
        <dbReference type="Pfam" id="PF13480"/>
    </source>
</evidence>
<proteinExistence type="predicted"/>
<dbReference type="RefSeq" id="WP_404317088.1">
    <property type="nucleotide sequence ID" value="NZ_JAUIYO010000007.1"/>
</dbReference>
<dbReference type="EMBL" id="JAUIYO010000007">
    <property type="protein sequence ID" value="MFK2826129.1"/>
    <property type="molecule type" value="Genomic_DNA"/>
</dbReference>
<dbReference type="Proteomes" id="UP001619911">
    <property type="component" value="Unassembled WGS sequence"/>
</dbReference>
<accession>A0ABW8IBR5</accession>
<reference evidence="2 3" key="1">
    <citation type="submission" date="2023-07" db="EMBL/GenBank/DDBJ databases">
        <title>Bacillus lucianemedeirus sp. nov, a new species isolated from an immunobiological production facility.</title>
        <authorList>
            <person name="Costa L.V."/>
            <person name="Miranda R.V.S.L."/>
            <person name="Brandao M.L.L."/>
            <person name="Reis C.M.F."/>
            <person name="Frazao A.M."/>
            <person name="Cruz F.V."/>
            <person name="Baio P.V.P."/>
            <person name="Veras J.F.C."/>
            <person name="Ramos J.N."/>
            <person name="Vieira V."/>
        </authorList>
    </citation>
    <scope>NUCLEOTIDE SEQUENCE [LARGE SCALE GENOMIC DNA]</scope>
    <source>
        <strain evidence="2 3">B190/17</strain>
    </source>
</reference>
<dbReference type="PANTHER" id="PTHR36174:SF1">
    <property type="entry name" value="LIPID II:GLYCINE GLYCYLTRANSFERASE"/>
    <property type="match status" value="1"/>
</dbReference>
<keyword evidence="2" id="KW-0012">Acyltransferase</keyword>
<dbReference type="InterPro" id="IPR050644">
    <property type="entry name" value="PG_Glycine_Bridge_Synth"/>
</dbReference>
<sequence>MQERKFINYHPPGKFQDCSLMAYDDQNRLIAVIPAALKQEGESSIFCSYPGASHGGIIINHKFDTSKALALAPLLIEHCRRLDLKAIELKLVPRIYHLSPSDEIDFALRYHGFSPSISELATALPLKEIDTADRFMEKNAIRNRNKAINQGVIVKESDDYIQFWGILQKNLKERHHTFPTHTYSEILDLIQRYPNQLKLFSAFYQEKMIAGVLVFALNRRVINCFYICHHEKYQHLRPLNLIFSDLITWGLQEGFHFVDWGISTENKGQVVNAGLFKFKEGFGGRGILRETYRLTL</sequence>
<dbReference type="GO" id="GO:0016746">
    <property type="term" value="F:acyltransferase activity"/>
    <property type="evidence" value="ECO:0007669"/>
    <property type="project" value="UniProtKB-KW"/>
</dbReference>
<evidence type="ECO:0000313" key="3">
    <source>
        <dbReference type="Proteomes" id="UP001619911"/>
    </source>
</evidence>
<keyword evidence="3" id="KW-1185">Reference proteome</keyword>
<gene>
    <name evidence="2" type="ORF">QYG89_10680</name>
</gene>
<dbReference type="SUPFAM" id="SSF55729">
    <property type="entry name" value="Acyl-CoA N-acyltransferases (Nat)"/>
    <property type="match status" value="1"/>
</dbReference>
<evidence type="ECO:0000313" key="2">
    <source>
        <dbReference type="EMBL" id="MFK2826129.1"/>
    </source>
</evidence>
<dbReference type="Pfam" id="PF13480">
    <property type="entry name" value="Acetyltransf_6"/>
    <property type="match status" value="1"/>
</dbReference>
<dbReference type="Gene3D" id="3.40.630.30">
    <property type="match status" value="1"/>
</dbReference>
<organism evidence="2 3">
    <name type="scientific">Bacillus lumedeiriae</name>
    <dbReference type="NCBI Taxonomy" id="3058829"/>
    <lineage>
        <taxon>Bacteria</taxon>
        <taxon>Bacillati</taxon>
        <taxon>Bacillota</taxon>
        <taxon>Bacilli</taxon>
        <taxon>Bacillales</taxon>
        <taxon>Bacillaceae</taxon>
        <taxon>Bacillus</taxon>
    </lineage>
</organism>
<dbReference type="InterPro" id="IPR016181">
    <property type="entry name" value="Acyl_CoA_acyltransferase"/>
</dbReference>
<comment type="caution">
    <text evidence="2">The sequence shown here is derived from an EMBL/GenBank/DDBJ whole genome shotgun (WGS) entry which is preliminary data.</text>
</comment>